<dbReference type="SMART" id="SM00685">
    <property type="entry name" value="DM14"/>
    <property type="match status" value="4"/>
</dbReference>
<accession>A0A3R7MAV8</accession>
<dbReference type="OrthoDB" id="19996at2759"/>
<evidence type="ECO:0000256" key="1">
    <source>
        <dbReference type="SAM" id="MobiDB-lite"/>
    </source>
</evidence>
<feature type="compositionally biased region" description="Polar residues" evidence="1">
    <location>
        <begin position="195"/>
        <end position="206"/>
    </location>
</feature>
<dbReference type="PANTHER" id="PTHR13076:SF9">
    <property type="entry name" value="COILED-COIL AND C2 DOMAIN-CONTAINING PROTEIN 1-LIKE"/>
    <property type="match status" value="1"/>
</dbReference>
<feature type="region of interest" description="Disordered" evidence="1">
    <location>
        <begin position="189"/>
        <end position="247"/>
    </location>
</feature>
<feature type="region of interest" description="Disordered" evidence="1">
    <location>
        <begin position="399"/>
        <end position="470"/>
    </location>
</feature>
<reference evidence="3 4" key="2">
    <citation type="submission" date="2019-01" db="EMBL/GenBank/DDBJ databases">
        <title>The decoding of complex shrimp genome reveals the adaptation for benthos swimmer, frequently molting mechanism and breeding impact on genome.</title>
        <authorList>
            <person name="Sun Y."/>
            <person name="Gao Y."/>
            <person name="Yu Y."/>
        </authorList>
    </citation>
    <scope>NUCLEOTIDE SEQUENCE [LARGE SCALE GENOMIC DNA]</scope>
    <source>
        <tissue evidence="3">Muscle</tissue>
    </source>
</reference>
<name>A0A3R7MAV8_PENVA</name>
<feature type="region of interest" description="Disordered" evidence="1">
    <location>
        <begin position="306"/>
        <end position="381"/>
    </location>
</feature>
<sequence length="682" mass="73216">MVNECMREDYDVELSDEDDPDLLAELSALSSQGGDDEPARPSPPPTAPSQPPPSNNYRNPEPRGHRPAPMTGGSNLVNLLAERVAMYEEAEANAKACGETSRARRFNRGLKTLYQMQRTVKAGQTINEEDIPPVVVVKHSAKSGGSGTPASTPSPAATSPTEDAAPPPVPPHNRNSSASLVHEVAFHDPRYPTPRVSSRTSPVKQDSSSSTTNRPAPPPPRTAPPSGPPLQRSMSSSGPASAVRTRHTEYKMAALEAKKKGDKETAIMYMRIMKQLEPMLSAAESGQAVDLTTLPGPPGTFVLQASPQPKPQPETVSTQPVTHDDPAPAPVADAPASAPDGPAAPTTVLEALEQRLAKYTEQRDKAKNEGNARKERMNQRIMKQFQDAIKYHKAGKPVPFDELPCPPGFPSIPVGDSQPPPAASSTAAPQADPSTGGPPAAKQPRPDAAQAAEESKKTAPTPNVRKAPQSRVEKQLAFLIKRQNQFKQAALEAKKRGEIEQAKEYLRMSKGFNQLIDASRGGLPIDMNTVPVPPQEQIPTTSNIDFELVDAEDCVVAPASVSGDAAVTYAKLEEDLIAQIKERELVALLLHTTRPSMTFFYGMGAGGTTVAHDTLICYDLLRNGKLEWELVALLLHTTPSSMTFFYGKGAGGTTVAHDTLIYDLLLRNGSWCTTVAARHPHL</sequence>
<keyword evidence="4" id="KW-1185">Reference proteome</keyword>
<feature type="compositionally biased region" description="Low complexity" evidence="1">
    <location>
        <begin position="148"/>
        <end position="164"/>
    </location>
</feature>
<feature type="region of interest" description="Disordered" evidence="1">
    <location>
        <begin position="139"/>
        <end position="176"/>
    </location>
</feature>
<dbReference type="PANTHER" id="PTHR13076">
    <property type="entry name" value="COILED-COIL AND C2 DOMAIN-CONTAINING PROTEIN 1-LIKE"/>
    <property type="match status" value="1"/>
</dbReference>
<feature type="compositionally biased region" description="Low complexity" evidence="1">
    <location>
        <begin position="330"/>
        <end position="345"/>
    </location>
</feature>
<dbReference type="STRING" id="6689.A0A3R7MAV8"/>
<dbReference type="InterPro" id="IPR006608">
    <property type="entry name" value="CC2D1A/B_DM14"/>
</dbReference>
<protein>
    <submittedName>
        <fullName evidence="3">Coiled-coil and C2 domain-containing protein 1-like</fullName>
    </submittedName>
</protein>
<feature type="domain" description="DM14" evidence="2">
    <location>
        <begin position="476"/>
        <end position="534"/>
    </location>
</feature>
<gene>
    <name evidence="3" type="ORF">C7M84_009979</name>
</gene>
<evidence type="ECO:0000313" key="3">
    <source>
        <dbReference type="EMBL" id="ROT71689.1"/>
    </source>
</evidence>
<evidence type="ECO:0000259" key="2">
    <source>
        <dbReference type="SMART" id="SM00685"/>
    </source>
</evidence>
<feature type="region of interest" description="Disordered" evidence="1">
    <location>
        <begin position="1"/>
        <end position="20"/>
    </location>
</feature>
<organism evidence="3 4">
    <name type="scientific">Penaeus vannamei</name>
    <name type="common">Whiteleg shrimp</name>
    <name type="synonym">Litopenaeus vannamei</name>
    <dbReference type="NCBI Taxonomy" id="6689"/>
    <lineage>
        <taxon>Eukaryota</taxon>
        <taxon>Metazoa</taxon>
        <taxon>Ecdysozoa</taxon>
        <taxon>Arthropoda</taxon>
        <taxon>Crustacea</taxon>
        <taxon>Multicrustacea</taxon>
        <taxon>Malacostraca</taxon>
        <taxon>Eumalacostraca</taxon>
        <taxon>Eucarida</taxon>
        <taxon>Decapoda</taxon>
        <taxon>Dendrobranchiata</taxon>
        <taxon>Penaeoidea</taxon>
        <taxon>Penaeidae</taxon>
        <taxon>Penaeus</taxon>
    </lineage>
</organism>
<dbReference type="EMBL" id="QCYY01002264">
    <property type="protein sequence ID" value="ROT71689.1"/>
    <property type="molecule type" value="Genomic_DNA"/>
</dbReference>
<feature type="compositionally biased region" description="Basic and acidic residues" evidence="1">
    <location>
        <begin position="352"/>
        <end position="378"/>
    </location>
</feature>
<dbReference type="GO" id="GO:0001227">
    <property type="term" value="F:DNA-binding transcription repressor activity, RNA polymerase II-specific"/>
    <property type="evidence" value="ECO:0007669"/>
    <property type="project" value="InterPro"/>
</dbReference>
<dbReference type="Proteomes" id="UP000283509">
    <property type="component" value="Unassembled WGS sequence"/>
</dbReference>
<dbReference type="AlphaFoldDB" id="A0A3R7MAV8"/>
<proteinExistence type="predicted"/>
<feature type="compositionally biased region" description="Low complexity" evidence="1">
    <location>
        <begin position="423"/>
        <end position="435"/>
    </location>
</feature>
<comment type="caution">
    <text evidence="3">The sequence shown here is derived from an EMBL/GenBank/DDBJ whole genome shotgun (WGS) entry which is preliminary data.</text>
</comment>
<feature type="region of interest" description="Disordered" evidence="1">
    <location>
        <begin position="25"/>
        <end position="75"/>
    </location>
</feature>
<feature type="compositionally biased region" description="Pro residues" evidence="1">
    <location>
        <begin position="215"/>
        <end position="228"/>
    </location>
</feature>
<dbReference type="InterPro" id="IPR039725">
    <property type="entry name" value="CC2D1A/B"/>
</dbReference>
<feature type="compositionally biased region" description="Pro residues" evidence="1">
    <location>
        <begin position="40"/>
        <end position="54"/>
    </location>
</feature>
<feature type="domain" description="DM14" evidence="2">
    <location>
        <begin position="349"/>
        <end position="407"/>
    </location>
</feature>
<feature type="domain" description="DM14" evidence="2">
    <location>
        <begin position="240"/>
        <end position="298"/>
    </location>
</feature>
<reference evidence="3 4" key="1">
    <citation type="submission" date="2018-04" db="EMBL/GenBank/DDBJ databases">
        <authorList>
            <person name="Zhang X."/>
            <person name="Yuan J."/>
            <person name="Li F."/>
            <person name="Xiang J."/>
        </authorList>
    </citation>
    <scope>NUCLEOTIDE SEQUENCE [LARGE SCALE GENOMIC DNA]</scope>
    <source>
        <tissue evidence="3">Muscle</tissue>
    </source>
</reference>
<evidence type="ECO:0000313" key="4">
    <source>
        <dbReference type="Proteomes" id="UP000283509"/>
    </source>
</evidence>
<dbReference type="Pfam" id="PF21528">
    <property type="entry name" value="CC2D1A-B_DM14"/>
    <property type="match status" value="4"/>
</dbReference>
<feature type="compositionally biased region" description="Acidic residues" evidence="1">
    <location>
        <begin position="10"/>
        <end position="20"/>
    </location>
</feature>
<feature type="domain" description="DM14" evidence="2">
    <location>
        <begin position="77"/>
        <end position="135"/>
    </location>
</feature>